<dbReference type="PANTHER" id="PTHR15263:SF1">
    <property type="entry name" value="NF-KAPPA-B INHIBITOR-LIKE PROTEIN 1"/>
    <property type="match status" value="1"/>
</dbReference>
<organism evidence="7 8">
    <name type="scientific">Piloderma croceum (strain F 1598)</name>
    <dbReference type="NCBI Taxonomy" id="765440"/>
    <lineage>
        <taxon>Eukaryota</taxon>
        <taxon>Fungi</taxon>
        <taxon>Dikarya</taxon>
        <taxon>Basidiomycota</taxon>
        <taxon>Agaricomycotina</taxon>
        <taxon>Agaricomycetes</taxon>
        <taxon>Agaricomycetidae</taxon>
        <taxon>Atheliales</taxon>
        <taxon>Atheliaceae</taxon>
        <taxon>Piloderma</taxon>
    </lineage>
</organism>
<dbReference type="InterPro" id="IPR038753">
    <property type="entry name" value="NFKBIL1"/>
</dbReference>
<evidence type="ECO:0000313" key="8">
    <source>
        <dbReference type="Proteomes" id="UP000054166"/>
    </source>
</evidence>
<gene>
    <name evidence="7" type="ORF">PILCRDRAFT_827664</name>
</gene>
<keyword evidence="5" id="KW-0539">Nucleus</keyword>
<dbReference type="HOGENOM" id="CLU_074404_0_0_1"/>
<protein>
    <submittedName>
        <fullName evidence="7">Uncharacterized protein</fullName>
    </submittedName>
</protein>
<dbReference type="AlphaFoldDB" id="A0A0C3BCU5"/>
<evidence type="ECO:0000313" key="7">
    <source>
        <dbReference type="EMBL" id="KIM75092.1"/>
    </source>
</evidence>
<keyword evidence="8" id="KW-1185">Reference proteome</keyword>
<keyword evidence="4" id="KW-0040">ANK repeat</keyword>
<reference evidence="8" key="2">
    <citation type="submission" date="2015-01" db="EMBL/GenBank/DDBJ databases">
        <title>Evolutionary Origins and Diversification of the Mycorrhizal Mutualists.</title>
        <authorList>
            <consortium name="DOE Joint Genome Institute"/>
            <consortium name="Mycorrhizal Genomics Consortium"/>
            <person name="Kohler A."/>
            <person name="Kuo A."/>
            <person name="Nagy L.G."/>
            <person name="Floudas D."/>
            <person name="Copeland A."/>
            <person name="Barry K.W."/>
            <person name="Cichocki N."/>
            <person name="Veneault-Fourrey C."/>
            <person name="LaButti K."/>
            <person name="Lindquist E.A."/>
            <person name="Lipzen A."/>
            <person name="Lundell T."/>
            <person name="Morin E."/>
            <person name="Murat C."/>
            <person name="Riley R."/>
            <person name="Ohm R."/>
            <person name="Sun H."/>
            <person name="Tunlid A."/>
            <person name="Henrissat B."/>
            <person name="Grigoriev I.V."/>
            <person name="Hibbett D.S."/>
            <person name="Martin F."/>
        </authorList>
    </citation>
    <scope>NUCLEOTIDE SEQUENCE [LARGE SCALE GENOMIC DNA]</scope>
    <source>
        <strain evidence="8">F 1598</strain>
    </source>
</reference>
<comment type="subcellular location">
    <subcellularLocation>
        <location evidence="1">Nucleus</location>
    </subcellularLocation>
</comment>
<feature type="compositionally biased region" description="Basic and acidic residues" evidence="6">
    <location>
        <begin position="150"/>
        <end position="178"/>
    </location>
</feature>
<feature type="region of interest" description="Disordered" evidence="6">
    <location>
        <begin position="1"/>
        <end position="41"/>
    </location>
</feature>
<proteinExistence type="predicted"/>
<accession>A0A0C3BCU5</accession>
<dbReference type="PANTHER" id="PTHR15263">
    <property type="entry name" value="I-KAPPA-B-LIKE PROTEIN IKBL"/>
    <property type="match status" value="1"/>
</dbReference>
<feature type="compositionally biased region" description="Polar residues" evidence="6">
    <location>
        <begin position="15"/>
        <end position="28"/>
    </location>
</feature>
<keyword evidence="3" id="KW-0677">Repeat</keyword>
<feature type="region of interest" description="Disordered" evidence="6">
    <location>
        <begin position="148"/>
        <end position="178"/>
    </location>
</feature>
<sequence>MTYTRTESIHHHTPMTGSKANPLQSPKRPTQRDQTHENSTLIEGPWKHMARTYTWVVEQEQTKLEKKNKKTEKWVVEQQSFLADRSNHEKTNKPQRRRTWEELMEWHGVDAKKQSGKETAARRGAIEREREKARMIEEEIRRIQARVQKKKESEKQRLAEEKWRATEAQKESQKQERARADVGTSDVWRTYEARWASIAASSEPLTFRTIPWPLTSSPSNAAGILPAGIISFLLSPLHSKNQTRKERIRSALLRWHPDRFRKFVDRVVEAERESVQEGVGIVARCLNELMERENRVSRHLMKGSKTW</sequence>
<reference evidence="7 8" key="1">
    <citation type="submission" date="2014-04" db="EMBL/GenBank/DDBJ databases">
        <authorList>
            <consortium name="DOE Joint Genome Institute"/>
            <person name="Kuo A."/>
            <person name="Tarkka M."/>
            <person name="Buscot F."/>
            <person name="Kohler A."/>
            <person name="Nagy L.G."/>
            <person name="Floudas D."/>
            <person name="Copeland A."/>
            <person name="Barry K.W."/>
            <person name="Cichocki N."/>
            <person name="Veneault-Fourrey C."/>
            <person name="LaButti K."/>
            <person name="Lindquist E.A."/>
            <person name="Lipzen A."/>
            <person name="Lundell T."/>
            <person name="Morin E."/>
            <person name="Murat C."/>
            <person name="Sun H."/>
            <person name="Tunlid A."/>
            <person name="Henrissat B."/>
            <person name="Grigoriev I.V."/>
            <person name="Hibbett D.S."/>
            <person name="Martin F."/>
            <person name="Nordberg H.P."/>
            <person name="Cantor M.N."/>
            <person name="Hua S.X."/>
        </authorList>
    </citation>
    <scope>NUCLEOTIDE SEQUENCE [LARGE SCALE GENOMIC DNA]</scope>
    <source>
        <strain evidence="7 8">F 1598</strain>
    </source>
</reference>
<dbReference type="OrthoDB" id="412109at2759"/>
<dbReference type="Proteomes" id="UP000054166">
    <property type="component" value="Unassembled WGS sequence"/>
</dbReference>
<name>A0A0C3BCU5_PILCF</name>
<evidence type="ECO:0000256" key="5">
    <source>
        <dbReference type="ARBA" id="ARBA00023242"/>
    </source>
</evidence>
<keyword evidence="2" id="KW-0597">Phosphoprotein</keyword>
<evidence type="ECO:0000256" key="6">
    <source>
        <dbReference type="SAM" id="MobiDB-lite"/>
    </source>
</evidence>
<evidence type="ECO:0000256" key="3">
    <source>
        <dbReference type="ARBA" id="ARBA00022737"/>
    </source>
</evidence>
<evidence type="ECO:0000256" key="1">
    <source>
        <dbReference type="ARBA" id="ARBA00004123"/>
    </source>
</evidence>
<dbReference type="STRING" id="765440.A0A0C3BCU5"/>
<evidence type="ECO:0000256" key="2">
    <source>
        <dbReference type="ARBA" id="ARBA00022553"/>
    </source>
</evidence>
<dbReference type="GO" id="GO:0005634">
    <property type="term" value="C:nucleus"/>
    <property type="evidence" value="ECO:0007669"/>
    <property type="project" value="UniProtKB-SubCell"/>
</dbReference>
<dbReference type="GO" id="GO:0043124">
    <property type="term" value="P:negative regulation of canonical NF-kappaB signal transduction"/>
    <property type="evidence" value="ECO:0007669"/>
    <property type="project" value="InterPro"/>
</dbReference>
<dbReference type="InParanoid" id="A0A0C3BCU5"/>
<evidence type="ECO:0000256" key="4">
    <source>
        <dbReference type="ARBA" id="ARBA00023043"/>
    </source>
</evidence>
<dbReference type="EMBL" id="KN833051">
    <property type="protein sequence ID" value="KIM75092.1"/>
    <property type="molecule type" value="Genomic_DNA"/>
</dbReference>